<reference evidence="2" key="1">
    <citation type="journal article" date="2020" name="Stud. Mycol.">
        <title>101 Dothideomycetes genomes: a test case for predicting lifestyles and emergence of pathogens.</title>
        <authorList>
            <person name="Haridas S."/>
            <person name="Albert R."/>
            <person name="Binder M."/>
            <person name="Bloem J."/>
            <person name="Labutti K."/>
            <person name="Salamov A."/>
            <person name="Andreopoulos B."/>
            <person name="Baker S."/>
            <person name="Barry K."/>
            <person name="Bills G."/>
            <person name="Bluhm B."/>
            <person name="Cannon C."/>
            <person name="Castanera R."/>
            <person name="Culley D."/>
            <person name="Daum C."/>
            <person name="Ezra D."/>
            <person name="Gonzalez J."/>
            <person name="Henrissat B."/>
            <person name="Kuo A."/>
            <person name="Liang C."/>
            <person name="Lipzen A."/>
            <person name="Lutzoni F."/>
            <person name="Magnuson J."/>
            <person name="Mondo S."/>
            <person name="Nolan M."/>
            <person name="Ohm R."/>
            <person name="Pangilinan J."/>
            <person name="Park H.-J."/>
            <person name="Ramirez L."/>
            <person name="Alfaro M."/>
            <person name="Sun H."/>
            <person name="Tritt A."/>
            <person name="Yoshinaga Y."/>
            <person name="Zwiers L.-H."/>
            <person name="Turgeon B."/>
            <person name="Goodwin S."/>
            <person name="Spatafora J."/>
            <person name="Crous P."/>
            <person name="Grigoriev I."/>
        </authorList>
    </citation>
    <scope>NUCLEOTIDE SEQUENCE</scope>
    <source>
        <strain evidence="2">CBS 119925</strain>
    </source>
</reference>
<name>A0A6A6VEN1_9PLEO</name>
<keyword evidence="3" id="KW-1185">Reference proteome</keyword>
<organism evidence="2 3">
    <name type="scientific">Sporormia fimetaria CBS 119925</name>
    <dbReference type="NCBI Taxonomy" id="1340428"/>
    <lineage>
        <taxon>Eukaryota</taxon>
        <taxon>Fungi</taxon>
        <taxon>Dikarya</taxon>
        <taxon>Ascomycota</taxon>
        <taxon>Pezizomycotina</taxon>
        <taxon>Dothideomycetes</taxon>
        <taxon>Pleosporomycetidae</taxon>
        <taxon>Pleosporales</taxon>
        <taxon>Sporormiaceae</taxon>
        <taxon>Sporormia</taxon>
    </lineage>
</organism>
<accession>A0A6A6VEN1</accession>
<protein>
    <submittedName>
        <fullName evidence="2">Uncharacterized protein</fullName>
    </submittedName>
</protein>
<gene>
    <name evidence="2" type="ORF">M011DRAFT_466679</name>
</gene>
<evidence type="ECO:0000256" key="1">
    <source>
        <dbReference type="SAM" id="MobiDB-lite"/>
    </source>
</evidence>
<dbReference type="AlphaFoldDB" id="A0A6A6VEN1"/>
<feature type="compositionally biased region" description="Low complexity" evidence="1">
    <location>
        <begin position="202"/>
        <end position="220"/>
    </location>
</feature>
<feature type="region of interest" description="Disordered" evidence="1">
    <location>
        <begin position="192"/>
        <end position="220"/>
    </location>
</feature>
<evidence type="ECO:0000313" key="3">
    <source>
        <dbReference type="Proteomes" id="UP000799440"/>
    </source>
</evidence>
<dbReference type="EMBL" id="MU006569">
    <property type="protein sequence ID" value="KAF2748266.1"/>
    <property type="molecule type" value="Genomic_DNA"/>
</dbReference>
<sequence>MSRPKSMSDFQSLFDASYPPLATIPERERPRKRASISLATGLKMLSSETQSPKSMEPVSRATNGVNGVSENASYSDSLFYAYAQRVRALSLSLHHLIYPKQKDYAQTLPYIICFSSASVANQWWTMVEKEYPGSERPGPQLFLLKGHDMPSEIQDNIRFHSFRNKWFLMNDGTEGSTSVIPIQDAKGWPVALSTPQPPPPVATTAAPTASENPTSPSLSNLQSTLTQTSTLLNETTTQIHALSTAQTSGLSHMQDIAETNSSQIKSLTTSLQTLQSLVAQNTTQHLALTNASFTAQEQLKTSMQENALQIKALADAQREIVGMFRKVAEGVQSGGSGTAGAMGVQQRAWDEGSIGKGQVGQVLSPPPRKLNRRVKSVWYEYDGVVTPAGTPRRGTMGLLQREVATPTPSLDKRRKAA</sequence>
<evidence type="ECO:0000313" key="2">
    <source>
        <dbReference type="EMBL" id="KAF2748266.1"/>
    </source>
</evidence>
<dbReference type="OrthoDB" id="5364171at2759"/>
<feature type="region of interest" description="Disordered" evidence="1">
    <location>
        <begin position="391"/>
        <end position="417"/>
    </location>
</feature>
<dbReference type="Proteomes" id="UP000799440">
    <property type="component" value="Unassembled WGS sequence"/>
</dbReference>
<proteinExistence type="predicted"/>